<protein>
    <recommendedName>
        <fullName evidence="3">HAD family hydrolase</fullName>
    </recommendedName>
</protein>
<evidence type="ECO:0000313" key="1">
    <source>
        <dbReference type="EMBL" id="ALG11842.1"/>
    </source>
</evidence>
<dbReference type="RefSeq" id="WP_054293738.1">
    <property type="nucleotide sequence ID" value="NZ_CP012752.1"/>
</dbReference>
<dbReference type="InterPro" id="IPR023214">
    <property type="entry name" value="HAD_sf"/>
</dbReference>
<dbReference type="NCBIfam" id="TIGR01509">
    <property type="entry name" value="HAD-SF-IA-v3"/>
    <property type="match status" value="1"/>
</dbReference>
<dbReference type="InterPro" id="IPR006439">
    <property type="entry name" value="HAD-SF_hydro_IA"/>
</dbReference>
<gene>
    <name evidence="1" type="ORF">AOZ06_37655</name>
</gene>
<organism evidence="1 2">
    <name type="scientific">Kibdelosporangium phytohabitans</name>
    <dbReference type="NCBI Taxonomy" id="860235"/>
    <lineage>
        <taxon>Bacteria</taxon>
        <taxon>Bacillati</taxon>
        <taxon>Actinomycetota</taxon>
        <taxon>Actinomycetes</taxon>
        <taxon>Pseudonocardiales</taxon>
        <taxon>Pseudonocardiaceae</taxon>
        <taxon>Kibdelosporangium</taxon>
    </lineage>
</organism>
<dbReference type="Gene3D" id="1.10.150.240">
    <property type="entry name" value="Putative phosphatase, domain 2"/>
    <property type="match status" value="1"/>
</dbReference>
<dbReference type="KEGG" id="kphy:AOZ06_37655"/>
<dbReference type="Proteomes" id="UP000063699">
    <property type="component" value="Chromosome"/>
</dbReference>
<dbReference type="PANTHER" id="PTHR43481">
    <property type="entry name" value="FRUCTOSE-1-PHOSPHATE PHOSPHATASE"/>
    <property type="match status" value="1"/>
</dbReference>
<dbReference type="Gene3D" id="3.40.50.1000">
    <property type="entry name" value="HAD superfamily/HAD-like"/>
    <property type="match status" value="1"/>
</dbReference>
<dbReference type="InterPro" id="IPR023198">
    <property type="entry name" value="PGP-like_dom2"/>
</dbReference>
<evidence type="ECO:0000313" key="2">
    <source>
        <dbReference type="Proteomes" id="UP000063699"/>
    </source>
</evidence>
<dbReference type="InterPro" id="IPR036412">
    <property type="entry name" value="HAD-like_sf"/>
</dbReference>
<sequence>MEPERGYPTVFDLDETLADSAAAWNEAFGWIAARHGYLWTARDWAAIQGHGVARWSRYVAGRCPGLTPQRAVTACTAWMVEAVAVGRVRPLRGAVELVAAAAGHGPVGLVSAAPCRYVLAVTGAFGLAPYFAVVVTGEDATRGNSYLLAASRLGVAPERCLAVEDSGWGVRSAHAAGMTVLAIPNPRTALDADSLALATYRAADAVSAVGVLPGMAIA</sequence>
<dbReference type="EMBL" id="CP012752">
    <property type="protein sequence ID" value="ALG11842.1"/>
    <property type="molecule type" value="Genomic_DNA"/>
</dbReference>
<dbReference type="GO" id="GO:0050308">
    <property type="term" value="F:sugar-phosphatase activity"/>
    <property type="evidence" value="ECO:0007669"/>
    <property type="project" value="TreeGrafter"/>
</dbReference>
<dbReference type="AlphaFoldDB" id="A0A0N9IBI3"/>
<dbReference type="InterPro" id="IPR051806">
    <property type="entry name" value="HAD-like_SPP"/>
</dbReference>
<reference evidence="1 2" key="1">
    <citation type="submission" date="2015-07" db="EMBL/GenBank/DDBJ databases">
        <title>Genome sequencing of Kibdelosporangium phytohabitans.</title>
        <authorList>
            <person name="Qin S."/>
            <person name="Xing K."/>
        </authorList>
    </citation>
    <scope>NUCLEOTIDE SEQUENCE [LARGE SCALE GENOMIC DNA]</scope>
    <source>
        <strain evidence="1 2">KLBMP1111</strain>
    </source>
</reference>
<evidence type="ECO:0008006" key="3">
    <source>
        <dbReference type="Google" id="ProtNLM"/>
    </source>
</evidence>
<proteinExistence type="predicted"/>
<dbReference type="SUPFAM" id="SSF56784">
    <property type="entry name" value="HAD-like"/>
    <property type="match status" value="1"/>
</dbReference>
<dbReference type="CDD" id="cd07505">
    <property type="entry name" value="HAD_BPGM-like"/>
    <property type="match status" value="1"/>
</dbReference>
<accession>A0A0N9IBI3</accession>
<dbReference type="PANTHER" id="PTHR43481:SF4">
    <property type="entry name" value="GLYCEROL-1-PHOSPHATE PHOSPHOHYDROLASE 1-RELATED"/>
    <property type="match status" value="1"/>
</dbReference>
<dbReference type="Pfam" id="PF00702">
    <property type="entry name" value="Hydrolase"/>
    <property type="match status" value="1"/>
</dbReference>
<dbReference type="STRING" id="860235.AOZ06_37655"/>
<keyword evidence="2" id="KW-1185">Reference proteome</keyword>
<name>A0A0N9IBI3_9PSEU</name>